<dbReference type="SUPFAM" id="SSF143011">
    <property type="entry name" value="RelE-like"/>
    <property type="match status" value="1"/>
</dbReference>
<dbReference type="RefSeq" id="WP_341369793.1">
    <property type="nucleotide sequence ID" value="NZ_JBBPCO010000002.1"/>
</dbReference>
<evidence type="ECO:0000256" key="1">
    <source>
        <dbReference type="ARBA" id="ARBA00022649"/>
    </source>
</evidence>
<dbReference type="PANTHER" id="PTHR38813">
    <property type="match status" value="1"/>
</dbReference>
<gene>
    <name evidence="2" type="ORF">WOB96_03005</name>
</gene>
<comment type="caution">
    <text evidence="2">The sequence shown here is derived from an EMBL/GenBank/DDBJ whole genome shotgun (WGS) entry which is preliminary data.</text>
</comment>
<dbReference type="Proteomes" id="UP001446205">
    <property type="component" value="Unassembled WGS sequence"/>
</dbReference>
<dbReference type="InterPro" id="IPR035093">
    <property type="entry name" value="RelE/ParE_toxin_dom_sf"/>
</dbReference>
<dbReference type="PANTHER" id="PTHR38813:SF1">
    <property type="entry name" value="TOXIN RELE1-RELATED"/>
    <property type="match status" value="1"/>
</dbReference>
<reference evidence="2 3" key="1">
    <citation type="submission" date="2024-04" db="EMBL/GenBank/DDBJ databases">
        <authorList>
            <person name="Abashina T."/>
            <person name="Shaikin A."/>
        </authorList>
    </citation>
    <scope>NUCLEOTIDE SEQUENCE [LARGE SCALE GENOMIC DNA]</scope>
    <source>
        <strain evidence="2 3">AAFK</strain>
    </source>
</reference>
<keyword evidence="1" id="KW-1277">Toxin-antitoxin system</keyword>
<dbReference type="Pfam" id="PF05016">
    <property type="entry name" value="ParE_toxin"/>
    <property type="match status" value="1"/>
</dbReference>
<proteinExistence type="predicted"/>
<organism evidence="2 3">
    <name type="scientific">Thermithiobacillus plumbiphilus</name>
    <dbReference type="NCBI Taxonomy" id="1729899"/>
    <lineage>
        <taxon>Bacteria</taxon>
        <taxon>Pseudomonadati</taxon>
        <taxon>Pseudomonadota</taxon>
        <taxon>Acidithiobacillia</taxon>
        <taxon>Acidithiobacillales</taxon>
        <taxon>Thermithiobacillaceae</taxon>
        <taxon>Thermithiobacillus</taxon>
    </lineage>
</organism>
<dbReference type="Gene3D" id="3.30.2310.20">
    <property type="entry name" value="RelE-like"/>
    <property type="match status" value="1"/>
</dbReference>
<sequence>MSYALKIKREAKRKLQSLSSTDRLRITDKLMDLARNPDDPTLDVKQLSGSWLWRLRVGTWRVIYDRQDEVRIIAVERIGPRGDVYK</sequence>
<keyword evidence="3" id="KW-1185">Reference proteome</keyword>
<protein>
    <submittedName>
        <fullName evidence="2">Type II toxin-antitoxin system RelE/ParE family toxin</fullName>
    </submittedName>
</protein>
<dbReference type="InterPro" id="IPR052747">
    <property type="entry name" value="TA_system_RelE_toxin"/>
</dbReference>
<dbReference type="EMBL" id="JBBPCO010000002">
    <property type="protein sequence ID" value="MEK8088727.1"/>
    <property type="molecule type" value="Genomic_DNA"/>
</dbReference>
<evidence type="ECO:0000313" key="3">
    <source>
        <dbReference type="Proteomes" id="UP001446205"/>
    </source>
</evidence>
<dbReference type="InterPro" id="IPR007712">
    <property type="entry name" value="RelE/ParE_toxin"/>
</dbReference>
<accession>A0ABU9D597</accession>
<name>A0ABU9D597_9PROT</name>
<evidence type="ECO:0000313" key="2">
    <source>
        <dbReference type="EMBL" id="MEK8088727.1"/>
    </source>
</evidence>